<dbReference type="Gramene" id="OMERI01G21740.1">
    <property type="protein sequence ID" value="OMERI01G21740.1"/>
    <property type="gene ID" value="OMERI01G21740"/>
</dbReference>
<evidence type="ECO:0008006" key="4">
    <source>
        <dbReference type="Google" id="ProtNLM"/>
    </source>
</evidence>
<sequence length="639" mass="68683">MKNGGNSWRRRLTLAPGWAAASTPTKTPSDALSKEDRDAKVRFKLAQMVELAASTASRPTASHPRLQLAARTQLETSSGSRFSVLQGVSEDEDHLHLEPATKPGSGPLPAPHRSPPRTIGGVIKAAIQGPVFLLGPHLVLSLYSQKRGQCARSSSSNGERTSVLFMEGEGKATLLLVETFIQDMAREFFKVLEAGLAEIGILVEAGRGKMEEVGTAMVGNQMLVPTAEEMAGLDRKNLEIPKVVLGSTAAQHGAGLTGAGAQTSSNSGGNGSVLAGIAPFGDNVHLPGGVAGDRHLTAVGESGVSAGGVAVQTTVGTSQPTVTPSTQENAGRGLFMGDKSSGKAKVDNQLSVHVGGKVDGLGFLHIPLSAGQRIKHDSKAALVKVTRGQITVQNVVSELERLIPGNWKWVVEDNGDNTFRTIFPSAAELKRMVEWGTVHTKVGDAEMKIIERGVGNEVKYVLPKVWVQCKGLPSELREFLIIWAVGSMLGSHYLLNFEKGKKSGTIGSEIGENKAQLLYDQYTFLNENERLVQGGQMSYTNLMQQIIQSPRVSLQANEVSIFRSHYLLNFEKGKKSGTIGSEIGENKAQLLYDQYTFLNENERLVQGGQMSYTNLMQQIIQSPRVSLQANEAICRRKSI</sequence>
<keyword evidence="3" id="KW-1185">Reference proteome</keyword>
<dbReference type="HOGENOM" id="CLU_428572_0_0_1"/>
<feature type="region of interest" description="Disordered" evidence="1">
    <location>
        <begin position="1"/>
        <end position="36"/>
    </location>
</feature>
<name>A0A0E0C510_9ORYZ</name>
<reference evidence="2" key="1">
    <citation type="submission" date="2015-04" db="UniProtKB">
        <authorList>
            <consortium name="EnsemblPlants"/>
        </authorList>
    </citation>
    <scope>IDENTIFICATION</scope>
</reference>
<dbReference type="EnsemblPlants" id="OMERI01G21740.1">
    <property type="protein sequence ID" value="OMERI01G21740.1"/>
    <property type="gene ID" value="OMERI01G21740"/>
</dbReference>
<dbReference type="AlphaFoldDB" id="A0A0E0C510"/>
<dbReference type="STRING" id="40149.A0A0E0C510"/>
<evidence type="ECO:0000313" key="2">
    <source>
        <dbReference type="EnsemblPlants" id="OMERI01G21740.1"/>
    </source>
</evidence>
<feature type="region of interest" description="Disordered" evidence="1">
    <location>
        <begin position="89"/>
        <end position="116"/>
    </location>
</feature>
<accession>A0A0E0C510</accession>
<evidence type="ECO:0000256" key="1">
    <source>
        <dbReference type="SAM" id="MobiDB-lite"/>
    </source>
</evidence>
<dbReference type="PANTHER" id="PTHR33170">
    <property type="entry name" value="DUF4283 DOMAIN-CONTAINING PROTEIN-RELATED"/>
    <property type="match status" value="1"/>
</dbReference>
<dbReference type="Proteomes" id="UP000008021">
    <property type="component" value="Chromosome 1"/>
</dbReference>
<reference evidence="2" key="2">
    <citation type="submission" date="2018-05" db="EMBL/GenBank/DDBJ databases">
        <title>OmerRS3 (Oryza meridionalis Reference Sequence Version 3).</title>
        <authorList>
            <person name="Zhang J."/>
            <person name="Kudrna D."/>
            <person name="Lee S."/>
            <person name="Talag J."/>
            <person name="Welchert J."/>
            <person name="Wing R.A."/>
        </authorList>
    </citation>
    <scope>NUCLEOTIDE SEQUENCE [LARGE SCALE GENOMIC DNA]</scope>
    <source>
        <strain evidence="2">cv. OR44</strain>
    </source>
</reference>
<protein>
    <recommendedName>
        <fullName evidence="4">DUF4283 domain-containing protein</fullName>
    </recommendedName>
</protein>
<organism evidence="2">
    <name type="scientific">Oryza meridionalis</name>
    <dbReference type="NCBI Taxonomy" id="40149"/>
    <lineage>
        <taxon>Eukaryota</taxon>
        <taxon>Viridiplantae</taxon>
        <taxon>Streptophyta</taxon>
        <taxon>Embryophyta</taxon>
        <taxon>Tracheophyta</taxon>
        <taxon>Spermatophyta</taxon>
        <taxon>Magnoliopsida</taxon>
        <taxon>Liliopsida</taxon>
        <taxon>Poales</taxon>
        <taxon>Poaceae</taxon>
        <taxon>BOP clade</taxon>
        <taxon>Oryzoideae</taxon>
        <taxon>Oryzeae</taxon>
        <taxon>Oryzinae</taxon>
        <taxon>Oryza</taxon>
    </lineage>
</organism>
<dbReference type="PANTHER" id="PTHR33170:SF41">
    <property type="entry name" value="CCHC-TYPE DOMAIN-CONTAINING PROTEIN"/>
    <property type="match status" value="1"/>
</dbReference>
<evidence type="ECO:0000313" key="3">
    <source>
        <dbReference type="Proteomes" id="UP000008021"/>
    </source>
</evidence>
<proteinExistence type="predicted"/>